<comment type="caution">
    <text evidence="1">The sequence shown here is derived from an EMBL/GenBank/DDBJ whole genome shotgun (WGS) entry which is preliminary data.</text>
</comment>
<organism evidence="1 2">
    <name type="scientific">Hyalangium rubrum</name>
    <dbReference type="NCBI Taxonomy" id="3103134"/>
    <lineage>
        <taxon>Bacteria</taxon>
        <taxon>Pseudomonadati</taxon>
        <taxon>Myxococcota</taxon>
        <taxon>Myxococcia</taxon>
        <taxon>Myxococcales</taxon>
        <taxon>Cystobacterineae</taxon>
        <taxon>Archangiaceae</taxon>
        <taxon>Hyalangium</taxon>
    </lineage>
</organism>
<dbReference type="RefSeq" id="WP_321548030.1">
    <property type="nucleotide sequence ID" value="NZ_JAXIVS010000008.1"/>
</dbReference>
<gene>
    <name evidence="1" type="ORF">SYV04_23120</name>
</gene>
<protein>
    <recommendedName>
        <fullName evidence="3">DUF4440 domain-containing protein</fullName>
    </recommendedName>
</protein>
<proteinExistence type="predicted"/>
<keyword evidence="2" id="KW-1185">Reference proteome</keyword>
<reference evidence="1 2" key="1">
    <citation type="submission" date="2023-12" db="EMBL/GenBank/DDBJ databases">
        <title>the genome sequence of Hyalangium sp. s54d21.</title>
        <authorList>
            <person name="Zhang X."/>
        </authorList>
    </citation>
    <scope>NUCLEOTIDE SEQUENCE [LARGE SCALE GENOMIC DNA]</scope>
    <source>
        <strain evidence="2">s54d21</strain>
    </source>
</reference>
<accession>A0ABU5H8X8</accession>
<sequence>MTESKPVTFDVKSEIEKVKQFARTWNQLYAAEKFEAMKELATEDVGIANAPESTSGTGLIYGRQAYYDGIVGAYRGSSSKEKNLLVMQYEGWEYLPMPDGLHFYTIGTYTLQPSTVGVNCWLLRRDSPAAPWRVFRVINN</sequence>
<dbReference type="EMBL" id="JAXIVS010000008">
    <property type="protein sequence ID" value="MDY7229303.1"/>
    <property type="molecule type" value="Genomic_DNA"/>
</dbReference>
<evidence type="ECO:0008006" key="3">
    <source>
        <dbReference type="Google" id="ProtNLM"/>
    </source>
</evidence>
<name>A0ABU5H8X8_9BACT</name>
<evidence type="ECO:0000313" key="2">
    <source>
        <dbReference type="Proteomes" id="UP001291309"/>
    </source>
</evidence>
<evidence type="ECO:0000313" key="1">
    <source>
        <dbReference type="EMBL" id="MDY7229303.1"/>
    </source>
</evidence>
<dbReference type="Proteomes" id="UP001291309">
    <property type="component" value="Unassembled WGS sequence"/>
</dbReference>